<proteinExistence type="inferred from homology"/>
<keyword evidence="4 6" id="KW-1133">Transmembrane helix</keyword>
<evidence type="ECO:0000313" key="8">
    <source>
        <dbReference type="Proteomes" id="UP001596456"/>
    </source>
</evidence>
<dbReference type="RefSeq" id="WP_377357551.1">
    <property type="nucleotide sequence ID" value="NZ_JBHTCM010000007.1"/>
</dbReference>
<accession>A0ABW2KUF7</accession>
<name>A0ABW2KUF7_9PROT</name>
<dbReference type="InterPro" id="IPR045861">
    <property type="entry name" value="CorA_cytoplasmic_dom"/>
</dbReference>
<dbReference type="InterPro" id="IPR045863">
    <property type="entry name" value="CorA_TM1_TM2"/>
</dbReference>
<dbReference type="SUPFAM" id="SSF144083">
    <property type="entry name" value="Magnesium transport protein CorA, transmembrane region"/>
    <property type="match status" value="1"/>
</dbReference>
<keyword evidence="5 6" id="KW-0472">Membrane</keyword>
<evidence type="ECO:0000256" key="5">
    <source>
        <dbReference type="ARBA" id="ARBA00023136"/>
    </source>
</evidence>
<dbReference type="InterPro" id="IPR050829">
    <property type="entry name" value="CorA_MIT"/>
</dbReference>
<evidence type="ECO:0000256" key="6">
    <source>
        <dbReference type="SAM" id="Phobius"/>
    </source>
</evidence>
<dbReference type="Gene3D" id="1.20.58.340">
    <property type="entry name" value="Magnesium transport protein CorA, transmembrane region"/>
    <property type="match status" value="1"/>
</dbReference>
<comment type="similarity">
    <text evidence="2">Belongs to the CorA metal ion transporter (MIT) (TC 1.A.35) family.</text>
</comment>
<reference evidence="8" key="1">
    <citation type="journal article" date="2019" name="Int. J. Syst. Evol. Microbiol.">
        <title>The Global Catalogue of Microorganisms (GCM) 10K type strain sequencing project: providing services to taxonomists for standard genome sequencing and annotation.</title>
        <authorList>
            <consortium name="The Broad Institute Genomics Platform"/>
            <consortium name="The Broad Institute Genome Sequencing Center for Infectious Disease"/>
            <person name="Wu L."/>
            <person name="Ma J."/>
        </authorList>
    </citation>
    <scope>NUCLEOTIDE SEQUENCE [LARGE SCALE GENOMIC DNA]</scope>
    <source>
        <strain evidence="8">CGMCC 1.16275</strain>
    </source>
</reference>
<evidence type="ECO:0000256" key="1">
    <source>
        <dbReference type="ARBA" id="ARBA00004141"/>
    </source>
</evidence>
<organism evidence="7 8">
    <name type="scientific">Rhodocista pekingensis</name>
    <dbReference type="NCBI Taxonomy" id="201185"/>
    <lineage>
        <taxon>Bacteria</taxon>
        <taxon>Pseudomonadati</taxon>
        <taxon>Pseudomonadota</taxon>
        <taxon>Alphaproteobacteria</taxon>
        <taxon>Rhodospirillales</taxon>
        <taxon>Azospirillaceae</taxon>
        <taxon>Rhodocista</taxon>
    </lineage>
</organism>
<feature type="transmembrane region" description="Helical" evidence="6">
    <location>
        <begin position="329"/>
        <end position="349"/>
    </location>
</feature>
<gene>
    <name evidence="7" type="ORF">ACFQPS_06705</name>
</gene>
<comment type="subcellular location">
    <subcellularLocation>
        <location evidence="1">Membrane</location>
        <topology evidence="1">Multi-pass membrane protein</topology>
    </subcellularLocation>
</comment>
<dbReference type="PANTHER" id="PTHR47685:SF1">
    <property type="entry name" value="MAGNESIUM TRANSPORT PROTEIN CORA"/>
    <property type="match status" value="1"/>
</dbReference>
<keyword evidence="3 6" id="KW-0812">Transmembrane</keyword>
<evidence type="ECO:0000256" key="2">
    <source>
        <dbReference type="ARBA" id="ARBA00009765"/>
    </source>
</evidence>
<dbReference type="PANTHER" id="PTHR47685">
    <property type="entry name" value="MAGNESIUM TRANSPORT PROTEIN CORA"/>
    <property type="match status" value="1"/>
</dbReference>
<keyword evidence="8" id="KW-1185">Reference proteome</keyword>
<comment type="caution">
    <text evidence="7">The sequence shown here is derived from an EMBL/GenBank/DDBJ whole genome shotgun (WGS) entry which is preliminary data.</text>
</comment>
<dbReference type="InterPro" id="IPR002523">
    <property type="entry name" value="MgTranspt_CorA/ZnTranspt_ZntB"/>
</dbReference>
<dbReference type="EMBL" id="JBHTCM010000007">
    <property type="protein sequence ID" value="MFC7332848.1"/>
    <property type="molecule type" value="Genomic_DNA"/>
</dbReference>
<dbReference type="CDD" id="cd12837">
    <property type="entry name" value="EcCorA-like_u1"/>
    <property type="match status" value="1"/>
</dbReference>
<protein>
    <submittedName>
        <fullName evidence="7">Magnesium transporter CorA family protein</fullName>
    </submittedName>
</protein>
<dbReference type="SUPFAM" id="SSF143865">
    <property type="entry name" value="CorA soluble domain-like"/>
    <property type="match status" value="1"/>
</dbReference>
<evidence type="ECO:0000256" key="4">
    <source>
        <dbReference type="ARBA" id="ARBA00022989"/>
    </source>
</evidence>
<evidence type="ECO:0000256" key="3">
    <source>
        <dbReference type="ARBA" id="ARBA00022692"/>
    </source>
</evidence>
<dbReference type="Proteomes" id="UP001596456">
    <property type="component" value="Unassembled WGS sequence"/>
</dbReference>
<dbReference type="Gene3D" id="3.30.460.20">
    <property type="entry name" value="CorA soluble domain-like"/>
    <property type="match status" value="1"/>
</dbReference>
<evidence type="ECO:0000313" key="7">
    <source>
        <dbReference type="EMBL" id="MFC7332848.1"/>
    </source>
</evidence>
<dbReference type="Pfam" id="PF01544">
    <property type="entry name" value="CorA"/>
    <property type="match status" value="1"/>
</dbReference>
<sequence length="355" mass="39635">MPVPPLPAFPEAAWTRYIRRIGLVEREEPAMLRAYRVVEGRNERLEGAVAQDVLVSSAWIDLFSPTPQELALVQDAFGLELPTREEMRAIELSSRVYREAGGVFLTATVLCRADAPVPETMDVTFVLTGRSLITLRFDDPKPFYGFHNQVQKQGIRLDTGIVAFVQLLEAILDRIADVLEGTARDLNTVAQHLLLQGDDRARLSSELQADLLRRIARGHDVTAKARESLVTLARVLAFVAALKEVVSDKGLRGRLKTMLQDSQSLSDYTAFLSSNISFQLDALLGLVGIEQNNIVKIFSVAAVVFLPPTLVASIYGMNFRHMPELDWTFGYPLALVLMVISAVVPYLWFKRRGWL</sequence>